<dbReference type="EMBL" id="CCKQ01019594">
    <property type="protein sequence ID" value="CDW91605.1"/>
    <property type="molecule type" value="Genomic_DNA"/>
</dbReference>
<evidence type="ECO:0000313" key="3">
    <source>
        <dbReference type="Proteomes" id="UP000039865"/>
    </source>
</evidence>
<dbReference type="Pfam" id="PF08005">
    <property type="entry name" value="PHR"/>
    <property type="match status" value="1"/>
</dbReference>
<dbReference type="InParanoid" id="A0A078BAL2"/>
<protein>
    <recommendedName>
        <fullName evidence="1">PHR domain-containing protein</fullName>
    </recommendedName>
</protein>
<dbReference type="InterPro" id="IPR012983">
    <property type="entry name" value="PHR"/>
</dbReference>
<dbReference type="AlphaFoldDB" id="A0A078BAL2"/>
<evidence type="ECO:0000313" key="2">
    <source>
        <dbReference type="EMBL" id="CDW91605.1"/>
    </source>
</evidence>
<dbReference type="Proteomes" id="UP000039865">
    <property type="component" value="Unassembled WGS sequence"/>
</dbReference>
<reference evidence="2 3" key="1">
    <citation type="submission" date="2014-06" db="EMBL/GenBank/DDBJ databases">
        <authorList>
            <person name="Swart Estienne"/>
        </authorList>
    </citation>
    <scope>NUCLEOTIDE SEQUENCE [LARGE SCALE GENOMIC DNA]</scope>
    <source>
        <strain evidence="2 3">130c</strain>
    </source>
</reference>
<sequence>MGPSFDLSGLPNTWECIVQNKTDEKIDQQLKNEEPKRVNIKASELNFQIQLETLCIIENQVTIQKHRVNIKDPILSLIHPIKKLYLCKLSAFLFEKELELSNTFIKEQIQNNQKIVLHGVKTDKNLDGDQTRFFQRFKTCTPDGGWGCNGSIMDGIKILCHKSVMFQGVAIFEESDTDTPKPFTLSYQYSLIDQFGNDIYQSELIKEEVKYSSTDVNEVHFFKYKFKTFPKGIKVEEGQTICYQQQTSMEQYGYFQIEKL</sequence>
<dbReference type="Gene3D" id="2.60.120.820">
    <property type="entry name" value="PHR domain"/>
    <property type="match status" value="1"/>
</dbReference>
<feature type="domain" description="PHR" evidence="1">
    <location>
        <begin position="135"/>
        <end position="243"/>
    </location>
</feature>
<proteinExistence type="predicted"/>
<dbReference type="InterPro" id="IPR038648">
    <property type="entry name" value="PHR_sf"/>
</dbReference>
<gene>
    <name evidence="2" type="primary">Contig16203.g17262</name>
    <name evidence="2" type="ORF">STYLEM_20763</name>
</gene>
<name>A0A078BAL2_STYLE</name>
<keyword evidence="3" id="KW-1185">Reference proteome</keyword>
<accession>A0A078BAL2</accession>
<evidence type="ECO:0000259" key="1">
    <source>
        <dbReference type="Pfam" id="PF08005"/>
    </source>
</evidence>
<organism evidence="2 3">
    <name type="scientific">Stylonychia lemnae</name>
    <name type="common">Ciliate</name>
    <dbReference type="NCBI Taxonomy" id="5949"/>
    <lineage>
        <taxon>Eukaryota</taxon>
        <taxon>Sar</taxon>
        <taxon>Alveolata</taxon>
        <taxon>Ciliophora</taxon>
        <taxon>Intramacronucleata</taxon>
        <taxon>Spirotrichea</taxon>
        <taxon>Stichotrichia</taxon>
        <taxon>Sporadotrichida</taxon>
        <taxon>Oxytrichidae</taxon>
        <taxon>Stylonychinae</taxon>
        <taxon>Stylonychia</taxon>
    </lineage>
</organism>